<dbReference type="Gene3D" id="1.10.1520.10">
    <property type="entry name" value="Ribonuclease III domain"/>
    <property type="match status" value="1"/>
</dbReference>
<name>A0A0C2XAA9_HEBCY</name>
<dbReference type="GO" id="GO:0003723">
    <property type="term" value="F:RNA binding"/>
    <property type="evidence" value="ECO:0007669"/>
    <property type="project" value="UniProtKB-UniRule"/>
</dbReference>
<proteinExistence type="predicted"/>
<evidence type="ECO:0000256" key="5">
    <source>
        <dbReference type="PROSITE-ProRule" id="PRU00266"/>
    </source>
</evidence>
<dbReference type="HOGENOM" id="CLU_000907_2_0_1"/>
<dbReference type="PANTHER" id="PTHR11207:SF0">
    <property type="entry name" value="RIBONUCLEASE 3"/>
    <property type="match status" value="1"/>
</dbReference>
<keyword evidence="2" id="KW-0255">Endonuclease</keyword>
<evidence type="ECO:0000256" key="4">
    <source>
        <dbReference type="ARBA" id="ARBA00022884"/>
    </source>
</evidence>
<keyword evidence="10" id="KW-1185">Reference proteome</keyword>
<dbReference type="GO" id="GO:0005654">
    <property type="term" value="C:nucleoplasm"/>
    <property type="evidence" value="ECO:0007669"/>
    <property type="project" value="TreeGrafter"/>
</dbReference>
<organism evidence="9 10">
    <name type="scientific">Hebeloma cylindrosporum</name>
    <dbReference type="NCBI Taxonomy" id="76867"/>
    <lineage>
        <taxon>Eukaryota</taxon>
        <taxon>Fungi</taxon>
        <taxon>Dikarya</taxon>
        <taxon>Basidiomycota</taxon>
        <taxon>Agaricomycotina</taxon>
        <taxon>Agaricomycetes</taxon>
        <taxon>Agaricomycetidae</taxon>
        <taxon>Agaricales</taxon>
        <taxon>Agaricineae</taxon>
        <taxon>Hymenogastraceae</taxon>
        <taxon>Hebeloma</taxon>
    </lineage>
</organism>
<protein>
    <recommendedName>
        <fullName evidence="11">RNase III domain-containing protein</fullName>
    </recommendedName>
</protein>
<dbReference type="InterPro" id="IPR036389">
    <property type="entry name" value="RNase_III_sf"/>
</dbReference>
<dbReference type="EMBL" id="KN831841">
    <property type="protein sequence ID" value="KIM34948.1"/>
    <property type="molecule type" value="Genomic_DNA"/>
</dbReference>
<dbReference type="STRING" id="686832.A0A0C2XAA9"/>
<dbReference type="PANTHER" id="PTHR11207">
    <property type="entry name" value="RIBONUCLEASE III"/>
    <property type="match status" value="1"/>
</dbReference>
<evidence type="ECO:0000259" key="7">
    <source>
        <dbReference type="PROSITE" id="PS50137"/>
    </source>
</evidence>
<evidence type="ECO:0000313" key="9">
    <source>
        <dbReference type="EMBL" id="KIM34948.1"/>
    </source>
</evidence>
<dbReference type="GO" id="GO:0004525">
    <property type="term" value="F:ribonuclease III activity"/>
    <property type="evidence" value="ECO:0007669"/>
    <property type="project" value="InterPro"/>
</dbReference>
<feature type="domain" description="RNase III" evidence="8">
    <location>
        <begin position="85"/>
        <end position="201"/>
    </location>
</feature>
<dbReference type="Proteomes" id="UP000053424">
    <property type="component" value="Unassembled WGS sequence"/>
</dbReference>
<evidence type="ECO:0000313" key="10">
    <source>
        <dbReference type="Proteomes" id="UP000053424"/>
    </source>
</evidence>
<keyword evidence="3" id="KW-0378">Hydrolase</keyword>
<evidence type="ECO:0000259" key="8">
    <source>
        <dbReference type="PROSITE" id="PS50142"/>
    </source>
</evidence>
<reference evidence="10" key="2">
    <citation type="submission" date="2015-01" db="EMBL/GenBank/DDBJ databases">
        <title>Evolutionary Origins and Diversification of the Mycorrhizal Mutualists.</title>
        <authorList>
            <consortium name="DOE Joint Genome Institute"/>
            <consortium name="Mycorrhizal Genomics Consortium"/>
            <person name="Kohler A."/>
            <person name="Kuo A."/>
            <person name="Nagy L.G."/>
            <person name="Floudas D."/>
            <person name="Copeland A."/>
            <person name="Barry K.W."/>
            <person name="Cichocki N."/>
            <person name="Veneault-Fourrey C."/>
            <person name="LaButti K."/>
            <person name="Lindquist E.A."/>
            <person name="Lipzen A."/>
            <person name="Lundell T."/>
            <person name="Morin E."/>
            <person name="Murat C."/>
            <person name="Riley R."/>
            <person name="Ohm R."/>
            <person name="Sun H."/>
            <person name="Tunlid A."/>
            <person name="Henrissat B."/>
            <person name="Grigoriev I.V."/>
            <person name="Hibbett D.S."/>
            <person name="Martin F."/>
        </authorList>
    </citation>
    <scope>NUCLEOTIDE SEQUENCE [LARGE SCALE GENOMIC DNA]</scope>
    <source>
        <strain evidence="10">h7</strain>
    </source>
</reference>
<dbReference type="Gene3D" id="3.30.160.20">
    <property type="match status" value="1"/>
</dbReference>
<sequence length="361" mass="39627">MLLSLFPRRRFWSFSTVPHNLSLRLCPTINTRPLFTAVRIASEFGLSDSRSSLEDMSSNLKPDFGEGECLFPPLPEIKSCAIRLQVFTHRSFYARPGHVFEDPPDDPSPDNERYEHLGDTVLGLSITGLLMEMFPGLRVGPSTKIRAMMVGNPTLAEISQKYKLPERLRLHPAQAITLRASVHIQADVFESFVGGLFLDQGLDAVRQWLKALFTPYATAAYYAARQHHGLPPMPPSPQLEGGNGGNNAPAPAHTLVALPQPGDVLAPPTIGHLALFNQHLQREGKPVEWIYSDGSAQPEGNGYSDLGLPPGVILRGTKATPIWYVKVLVDGQYCGRGRGNTKKAARNEAAKEGLAFLGRYV</sequence>
<dbReference type="GO" id="GO:0034475">
    <property type="term" value="P:U4 snRNA 3'-end processing"/>
    <property type="evidence" value="ECO:0007669"/>
    <property type="project" value="TreeGrafter"/>
</dbReference>
<dbReference type="Pfam" id="PF00035">
    <property type="entry name" value="dsrm"/>
    <property type="match status" value="1"/>
</dbReference>
<reference evidence="9 10" key="1">
    <citation type="submission" date="2014-04" db="EMBL/GenBank/DDBJ databases">
        <authorList>
            <consortium name="DOE Joint Genome Institute"/>
            <person name="Kuo A."/>
            <person name="Gay G."/>
            <person name="Dore J."/>
            <person name="Kohler A."/>
            <person name="Nagy L.G."/>
            <person name="Floudas D."/>
            <person name="Copeland A."/>
            <person name="Barry K.W."/>
            <person name="Cichocki N."/>
            <person name="Veneault-Fourrey C."/>
            <person name="LaButti K."/>
            <person name="Lindquist E.A."/>
            <person name="Lipzen A."/>
            <person name="Lundell T."/>
            <person name="Morin E."/>
            <person name="Murat C."/>
            <person name="Sun H."/>
            <person name="Tunlid A."/>
            <person name="Henrissat B."/>
            <person name="Grigoriev I.V."/>
            <person name="Hibbett D.S."/>
            <person name="Martin F."/>
            <person name="Nordberg H.P."/>
            <person name="Cantor M.N."/>
            <person name="Hua S.X."/>
        </authorList>
    </citation>
    <scope>NUCLEOTIDE SEQUENCE [LARGE SCALE GENOMIC DNA]</scope>
    <source>
        <strain evidence="10">h7</strain>
    </source>
</reference>
<dbReference type="SUPFAM" id="SSF54768">
    <property type="entry name" value="dsRNA-binding domain-like"/>
    <property type="match status" value="1"/>
</dbReference>
<dbReference type="Pfam" id="PF14622">
    <property type="entry name" value="Ribonucleas_3_3"/>
    <property type="match status" value="1"/>
</dbReference>
<feature type="region of interest" description="Disordered" evidence="6">
    <location>
        <begin position="231"/>
        <end position="253"/>
    </location>
</feature>
<evidence type="ECO:0000256" key="2">
    <source>
        <dbReference type="ARBA" id="ARBA00022759"/>
    </source>
</evidence>
<keyword evidence="4 5" id="KW-0694">RNA-binding</keyword>
<dbReference type="AlphaFoldDB" id="A0A0C2XAA9"/>
<evidence type="ECO:0000256" key="1">
    <source>
        <dbReference type="ARBA" id="ARBA00022722"/>
    </source>
</evidence>
<dbReference type="GO" id="GO:0006364">
    <property type="term" value="P:rRNA processing"/>
    <property type="evidence" value="ECO:0007669"/>
    <property type="project" value="TreeGrafter"/>
</dbReference>
<evidence type="ECO:0000256" key="6">
    <source>
        <dbReference type="SAM" id="MobiDB-lite"/>
    </source>
</evidence>
<evidence type="ECO:0000256" key="3">
    <source>
        <dbReference type="ARBA" id="ARBA00022801"/>
    </source>
</evidence>
<dbReference type="InterPro" id="IPR000999">
    <property type="entry name" value="RNase_III_dom"/>
</dbReference>
<evidence type="ECO:0008006" key="11">
    <source>
        <dbReference type="Google" id="ProtNLM"/>
    </source>
</evidence>
<dbReference type="CDD" id="cd00593">
    <property type="entry name" value="RIBOc"/>
    <property type="match status" value="1"/>
</dbReference>
<accession>A0A0C2XAA9</accession>
<gene>
    <name evidence="9" type="ORF">M413DRAFT_449989</name>
</gene>
<dbReference type="OrthoDB" id="2392202at2759"/>
<dbReference type="InterPro" id="IPR014720">
    <property type="entry name" value="dsRBD_dom"/>
</dbReference>
<dbReference type="PROSITE" id="PS50142">
    <property type="entry name" value="RNASE_3_2"/>
    <property type="match status" value="1"/>
</dbReference>
<dbReference type="GO" id="GO:0006369">
    <property type="term" value="P:termination of RNA polymerase II transcription"/>
    <property type="evidence" value="ECO:0007669"/>
    <property type="project" value="TreeGrafter"/>
</dbReference>
<dbReference type="SMART" id="SM00535">
    <property type="entry name" value="RIBOc"/>
    <property type="match status" value="1"/>
</dbReference>
<dbReference type="SUPFAM" id="SSF69065">
    <property type="entry name" value="RNase III domain-like"/>
    <property type="match status" value="1"/>
</dbReference>
<keyword evidence="1" id="KW-0540">Nuclease</keyword>
<feature type="domain" description="DRBM" evidence="7">
    <location>
        <begin position="271"/>
        <end position="359"/>
    </location>
</feature>
<dbReference type="PROSITE" id="PS50137">
    <property type="entry name" value="DS_RBD"/>
    <property type="match status" value="1"/>
</dbReference>